<accession>Q4SVH2</accession>
<organism evidence="2">
    <name type="scientific">Tetraodon nigroviridis</name>
    <name type="common">Spotted green pufferfish</name>
    <name type="synonym">Chelonodon nigroviridis</name>
    <dbReference type="NCBI Taxonomy" id="99883"/>
    <lineage>
        <taxon>Eukaryota</taxon>
        <taxon>Metazoa</taxon>
        <taxon>Chordata</taxon>
        <taxon>Craniata</taxon>
        <taxon>Vertebrata</taxon>
        <taxon>Euteleostomi</taxon>
        <taxon>Actinopterygii</taxon>
        <taxon>Neopterygii</taxon>
        <taxon>Teleostei</taxon>
        <taxon>Neoteleostei</taxon>
        <taxon>Acanthomorphata</taxon>
        <taxon>Eupercaria</taxon>
        <taxon>Tetraodontiformes</taxon>
        <taxon>Tetradontoidea</taxon>
        <taxon>Tetraodontidae</taxon>
        <taxon>Tetraodon</taxon>
    </lineage>
</organism>
<gene>
    <name evidence="2" type="ORF">GSTENG00011977001</name>
</gene>
<evidence type="ECO:0000256" key="1">
    <source>
        <dbReference type="SAM" id="MobiDB-lite"/>
    </source>
</evidence>
<proteinExistence type="predicted"/>
<protein>
    <submittedName>
        <fullName evidence="2">(spotted green pufferfish) hypothetical protein</fullName>
    </submittedName>
</protein>
<reference evidence="2" key="1">
    <citation type="journal article" date="2004" name="Nature">
        <title>Genome duplication in the teleost fish Tetraodon nigroviridis reveals the early vertebrate proto-karyotype.</title>
        <authorList>
            <person name="Jaillon O."/>
            <person name="Aury J.-M."/>
            <person name="Brunet F."/>
            <person name="Petit J.-L."/>
            <person name="Stange-Thomann N."/>
            <person name="Mauceli E."/>
            <person name="Bouneau L."/>
            <person name="Fischer C."/>
            <person name="Ozouf-Costaz C."/>
            <person name="Bernot A."/>
            <person name="Nicaud S."/>
            <person name="Jaffe D."/>
            <person name="Fisher S."/>
            <person name="Lutfalla G."/>
            <person name="Dossat C."/>
            <person name="Segurens B."/>
            <person name="Dasilva C."/>
            <person name="Salanoubat M."/>
            <person name="Levy M."/>
            <person name="Boudet N."/>
            <person name="Castellano S."/>
            <person name="Anthouard V."/>
            <person name="Jubin C."/>
            <person name="Castelli V."/>
            <person name="Katinka M."/>
            <person name="Vacherie B."/>
            <person name="Biemont C."/>
            <person name="Skalli Z."/>
            <person name="Cattolico L."/>
            <person name="Poulain J."/>
            <person name="De Berardinis V."/>
            <person name="Cruaud C."/>
            <person name="Duprat S."/>
            <person name="Brottier P."/>
            <person name="Coutanceau J.-P."/>
            <person name="Gouzy J."/>
            <person name="Parra G."/>
            <person name="Lardier G."/>
            <person name="Chapple C."/>
            <person name="McKernan K.J."/>
            <person name="McEwan P."/>
            <person name="Bosak S."/>
            <person name="Kellis M."/>
            <person name="Volff J.-N."/>
            <person name="Guigo R."/>
            <person name="Zody M.C."/>
            <person name="Mesirov J."/>
            <person name="Lindblad-Toh K."/>
            <person name="Birren B."/>
            <person name="Nusbaum C."/>
            <person name="Kahn D."/>
            <person name="Robinson-Rechavi M."/>
            <person name="Laudet V."/>
            <person name="Schachter V."/>
            <person name="Quetier F."/>
            <person name="Saurin W."/>
            <person name="Scarpelli C."/>
            <person name="Wincker P."/>
            <person name="Lander E.S."/>
            <person name="Weissenbach J."/>
            <person name="Roest Crollius H."/>
        </authorList>
    </citation>
    <scope>NUCLEOTIDE SEQUENCE [LARGE SCALE GENOMIC DNA]</scope>
</reference>
<comment type="caution">
    <text evidence="2">The sequence shown here is derived from an EMBL/GenBank/DDBJ whole genome shotgun (WGS) entry which is preliminary data.</text>
</comment>
<dbReference type="KEGG" id="tng:GSTEN00011977G001"/>
<dbReference type="OrthoDB" id="431720at2759"/>
<evidence type="ECO:0000313" key="2">
    <source>
        <dbReference type="EMBL" id="CAF95360.1"/>
    </source>
</evidence>
<name>Q4SVH2_TETNG</name>
<sequence>MDVADEELRAQRSMLSPLYQEHGGSAVRPHTSSSSHGVRRSPRCHPPPISGSSVGPNPTYYHAVYDVQMDQYTDVPFPGGGGGYGARFGRRPLSLVTNDSAVPLIRRRGGLVDHRDVILAHQAHKLHNTPQARRKQWE</sequence>
<dbReference type="AlphaFoldDB" id="Q4SVH2"/>
<dbReference type="EMBL" id="CAAE01013757">
    <property type="protein sequence ID" value="CAF95360.1"/>
    <property type="molecule type" value="Genomic_DNA"/>
</dbReference>
<reference evidence="2" key="2">
    <citation type="submission" date="2004-02" db="EMBL/GenBank/DDBJ databases">
        <authorList>
            <consortium name="Genoscope"/>
            <consortium name="Whitehead Institute Centre for Genome Research"/>
        </authorList>
    </citation>
    <scope>NUCLEOTIDE SEQUENCE</scope>
</reference>
<feature type="region of interest" description="Disordered" evidence="1">
    <location>
        <begin position="17"/>
        <end position="57"/>
    </location>
</feature>